<dbReference type="GO" id="GO:0050909">
    <property type="term" value="P:sensory perception of taste"/>
    <property type="evidence" value="ECO:0007669"/>
    <property type="project" value="InterPro"/>
</dbReference>
<dbReference type="GO" id="GO:0007165">
    <property type="term" value="P:signal transduction"/>
    <property type="evidence" value="ECO:0007669"/>
    <property type="project" value="UniProtKB-KW"/>
</dbReference>
<evidence type="ECO:0000256" key="8">
    <source>
        <dbReference type="RuleBase" id="RU363108"/>
    </source>
</evidence>
<evidence type="ECO:0000256" key="7">
    <source>
        <dbReference type="ARBA" id="ARBA00023224"/>
    </source>
</evidence>
<protein>
    <recommendedName>
        <fullName evidence="8">Gustatory receptor</fullName>
    </recommendedName>
</protein>
<feature type="transmembrane region" description="Helical" evidence="8">
    <location>
        <begin position="267"/>
        <end position="286"/>
    </location>
</feature>
<dbReference type="PANTHER" id="PTHR21143:SF133">
    <property type="entry name" value="GUSTATORY AND PHEROMONE RECEPTOR 32A-RELATED"/>
    <property type="match status" value="1"/>
</dbReference>
<dbReference type="GO" id="GO:0030424">
    <property type="term" value="C:axon"/>
    <property type="evidence" value="ECO:0007669"/>
    <property type="project" value="TreeGrafter"/>
</dbReference>
<proteinExistence type="inferred from homology"/>
<comment type="subcellular location">
    <subcellularLocation>
        <location evidence="1 8">Cell membrane</location>
        <topology evidence="1 8">Multi-pass membrane protein</topology>
    </subcellularLocation>
</comment>
<accession>A0A8J6LAW9</accession>
<keyword evidence="3 8" id="KW-0812">Transmembrane</keyword>
<reference evidence="9" key="1">
    <citation type="journal article" date="2020" name="J Insects Food Feed">
        <title>The yellow mealworm (Tenebrio molitor) genome: a resource for the emerging insects as food and feed industry.</title>
        <authorList>
            <person name="Eriksson T."/>
            <person name="Andere A."/>
            <person name="Kelstrup H."/>
            <person name="Emery V."/>
            <person name="Picard C."/>
        </authorList>
    </citation>
    <scope>NUCLEOTIDE SEQUENCE</scope>
    <source>
        <strain evidence="9">Stoneville</strain>
        <tissue evidence="9">Whole head</tissue>
    </source>
</reference>
<evidence type="ECO:0000313" key="10">
    <source>
        <dbReference type="Proteomes" id="UP000719412"/>
    </source>
</evidence>
<comment type="function">
    <text evidence="8">Gustatory receptor which mediates acceptance or avoidance behavior, depending on its substrates.</text>
</comment>
<evidence type="ECO:0000256" key="4">
    <source>
        <dbReference type="ARBA" id="ARBA00022989"/>
    </source>
</evidence>
<name>A0A8J6LAW9_TENMO</name>
<dbReference type="GO" id="GO:0008049">
    <property type="term" value="P:male courtship behavior"/>
    <property type="evidence" value="ECO:0007669"/>
    <property type="project" value="TreeGrafter"/>
</dbReference>
<gene>
    <name evidence="9" type="ORF">GEV33_009182</name>
</gene>
<keyword evidence="6 8" id="KW-0675">Receptor</keyword>
<keyword evidence="2 8" id="KW-1003">Cell membrane</keyword>
<dbReference type="GO" id="GO:0005886">
    <property type="term" value="C:plasma membrane"/>
    <property type="evidence" value="ECO:0007669"/>
    <property type="project" value="UniProtKB-SubCell"/>
</dbReference>
<dbReference type="GO" id="GO:0030425">
    <property type="term" value="C:dendrite"/>
    <property type="evidence" value="ECO:0007669"/>
    <property type="project" value="TreeGrafter"/>
</dbReference>
<evidence type="ECO:0000256" key="3">
    <source>
        <dbReference type="ARBA" id="ARBA00022692"/>
    </source>
</evidence>
<keyword evidence="7 8" id="KW-0807">Transducer</keyword>
<comment type="caution">
    <text evidence="9">The sequence shown here is derived from an EMBL/GenBank/DDBJ whole genome shotgun (WGS) entry which is preliminary data.</text>
</comment>
<dbReference type="InterPro" id="IPR013604">
    <property type="entry name" value="7TM_chemorcpt"/>
</dbReference>
<comment type="similarity">
    <text evidence="8">Belongs to the insect chemoreceptor superfamily. Gustatory receptor (GR) family.</text>
</comment>
<evidence type="ECO:0000256" key="6">
    <source>
        <dbReference type="ARBA" id="ARBA00023170"/>
    </source>
</evidence>
<dbReference type="EMBL" id="JABDTM020025107">
    <property type="protein sequence ID" value="KAH0813607.1"/>
    <property type="molecule type" value="Genomic_DNA"/>
</dbReference>
<sequence>MPRVPDARRFIRMKEKGNGKKVNHYRFYGYKKIEMVYSYAPDPTDKCAPLVGGISVQCVTRQAVLVDLYRIAHNSTTASPAGTCIGNFEAKVPLRVWEKERLKVTNHEIPRSGGLREQNTPLHHLTRFFGVFHFTLHQTPTTKISTRILDQFCSVPYFVYHIVLISLGIDSFYHHQLSKSHKSNYALKEITVATTCFLKINIDYFWFIAKRHQIRKILNELDIICRQLPIKFNPGIIKFQASAIFFTTSVAWIVLSVVNFKNNFNMLLTWMSEILIFMGVINYVMYTLTKIIKKLFSLTNEDLNELNLMTSPDEATAFIKKCTQTHFQLAELSRRLNSIFSIPLLGNALILFFLIIFVTYHIVLRLHHPEVTPYENYHILKGFFSLILLALQLTFMVYSWDSITKEAHKTGLFVHKFWNKFQENAQVDSHHDEKIDTLSLQLLQEKIKFTVCRFVDLDWSLEVKMGTVKAEFGSNG</sequence>
<dbReference type="Pfam" id="PF08395">
    <property type="entry name" value="7tm_7"/>
    <property type="match status" value="1"/>
</dbReference>
<dbReference type="GO" id="GO:0043025">
    <property type="term" value="C:neuronal cell body"/>
    <property type="evidence" value="ECO:0007669"/>
    <property type="project" value="TreeGrafter"/>
</dbReference>
<feature type="transmembrane region" description="Helical" evidence="8">
    <location>
        <begin position="344"/>
        <end position="363"/>
    </location>
</feature>
<dbReference type="AlphaFoldDB" id="A0A8J6LAW9"/>
<feature type="transmembrane region" description="Helical" evidence="8">
    <location>
        <begin position="155"/>
        <end position="173"/>
    </location>
</feature>
<organism evidence="9 10">
    <name type="scientific">Tenebrio molitor</name>
    <name type="common">Yellow mealworm beetle</name>
    <dbReference type="NCBI Taxonomy" id="7067"/>
    <lineage>
        <taxon>Eukaryota</taxon>
        <taxon>Metazoa</taxon>
        <taxon>Ecdysozoa</taxon>
        <taxon>Arthropoda</taxon>
        <taxon>Hexapoda</taxon>
        <taxon>Insecta</taxon>
        <taxon>Pterygota</taxon>
        <taxon>Neoptera</taxon>
        <taxon>Endopterygota</taxon>
        <taxon>Coleoptera</taxon>
        <taxon>Polyphaga</taxon>
        <taxon>Cucujiformia</taxon>
        <taxon>Tenebrionidae</taxon>
        <taxon>Tenebrio</taxon>
    </lineage>
</organism>
<dbReference type="GO" id="GO:0007635">
    <property type="term" value="P:chemosensory behavior"/>
    <property type="evidence" value="ECO:0007669"/>
    <property type="project" value="TreeGrafter"/>
</dbReference>
<dbReference type="PANTHER" id="PTHR21143">
    <property type="entry name" value="INVERTEBRATE GUSTATORY RECEPTOR"/>
    <property type="match status" value="1"/>
</dbReference>
<dbReference type="Proteomes" id="UP000719412">
    <property type="component" value="Unassembled WGS sequence"/>
</dbReference>
<keyword evidence="4 8" id="KW-1133">Transmembrane helix</keyword>
<evidence type="ECO:0000256" key="5">
    <source>
        <dbReference type="ARBA" id="ARBA00023136"/>
    </source>
</evidence>
<comment type="caution">
    <text evidence="8">Lacks conserved residue(s) required for the propagation of feature annotation.</text>
</comment>
<evidence type="ECO:0000256" key="1">
    <source>
        <dbReference type="ARBA" id="ARBA00004651"/>
    </source>
</evidence>
<reference evidence="9" key="2">
    <citation type="submission" date="2021-08" db="EMBL/GenBank/DDBJ databases">
        <authorList>
            <person name="Eriksson T."/>
        </authorList>
    </citation>
    <scope>NUCLEOTIDE SEQUENCE</scope>
    <source>
        <strain evidence="9">Stoneville</strain>
        <tissue evidence="9">Whole head</tissue>
    </source>
</reference>
<feature type="transmembrane region" description="Helical" evidence="8">
    <location>
        <begin position="383"/>
        <end position="400"/>
    </location>
</feature>
<evidence type="ECO:0000313" key="9">
    <source>
        <dbReference type="EMBL" id="KAH0813607.1"/>
    </source>
</evidence>
<keyword evidence="5 8" id="KW-0472">Membrane</keyword>
<keyword evidence="10" id="KW-1185">Reference proteome</keyword>
<evidence type="ECO:0000256" key="2">
    <source>
        <dbReference type="ARBA" id="ARBA00022475"/>
    </source>
</evidence>
<feature type="transmembrane region" description="Helical" evidence="8">
    <location>
        <begin position="236"/>
        <end position="255"/>
    </location>
</feature>